<dbReference type="Proteomes" id="UP000194236">
    <property type="component" value="Unassembled WGS sequence"/>
</dbReference>
<comment type="caution">
    <text evidence="2">The sequence shown here is derived from an EMBL/GenBank/DDBJ whole genome shotgun (WGS) entry which is preliminary data.</text>
</comment>
<dbReference type="OrthoDB" id="3838338at2759"/>
<reference evidence="2 3" key="1">
    <citation type="submission" date="2017-03" db="EMBL/GenBank/DDBJ databases">
        <title>Genome Survey of Euroglyphus maynei.</title>
        <authorList>
            <person name="Arlian L.G."/>
            <person name="Morgan M.S."/>
            <person name="Rider S.D."/>
        </authorList>
    </citation>
    <scope>NUCLEOTIDE SEQUENCE [LARGE SCALE GENOMIC DNA]</scope>
    <source>
        <strain evidence="2">Arlian Lab</strain>
        <tissue evidence="2">Whole body</tissue>
    </source>
</reference>
<organism evidence="2 3">
    <name type="scientific">Euroglyphus maynei</name>
    <name type="common">Mayne's house dust mite</name>
    <dbReference type="NCBI Taxonomy" id="6958"/>
    <lineage>
        <taxon>Eukaryota</taxon>
        <taxon>Metazoa</taxon>
        <taxon>Ecdysozoa</taxon>
        <taxon>Arthropoda</taxon>
        <taxon>Chelicerata</taxon>
        <taxon>Arachnida</taxon>
        <taxon>Acari</taxon>
        <taxon>Acariformes</taxon>
        <taxon>Sarcoptiformes</taxon>
        <taxon>Astigmata</taxon>
        <taxon>Psoroptidia</taxon>
        <taxon>Analgoidea</taxon>
        <taxon>Pyroglyphidae</taxon>
        <taxon>Pyroglyphinae</taxon>
        <taxon>Euroglyphus</taxon>
    </lineage>
</organism>
<proteinExistence type="predicted"/>
<keyword evidence="3" id="KW-1185">Reference proteome</keyword>
<gene>
    <name evidence="2" type="ORF">BLA29_006648</name>
</gene>
<feature type="domain" description="C2H2-type" evidence="1">
    <location>
        <begin position="124"/>
        <end position="145"/>
    </location>
</feature>
<dbReference type="InterPro" id="IPR013087">
    <property type="entry name" value="Znf_C2H2_type"/>
</dbReference>
<protein>
    <recommendedName>
        <fullName evidence="1">C2H2-type domain-containing protein</fullName>
    </recommendedName>
</protein>
<evidence type="ECO:0000259" key="1">
    <source>
        <dbReference type="PROSITE" id="PS00028"/>
    </source>
</evidence>
<dbReference type="SMART" id="SM00355">
    <property type="entry name" value="ZnF_C2H2"/>
    <property type="match status" value="3"/>
</dbReference>
<name>A0A1Y3B0Y7_EURMA</name>
<evidence type="ECO:0000313" key="3">
    <source>
        <dbReference type="Proteomes" id="UP000194236"/>
    </source>
</evidence>
<evidence type="ECO:0000313" key="2">
    <source>
        <dbReference type="EMBL" id="OTF74459.1"/>
    </source>
</evidence>
<dbReference type="AlphaFoldDB" id="A0A1Y3B0Y7"/>
<dbReference type="EMBL" id="MUJZ01046982">
    <property type="protein sequence ID" value="OTF74459.1"/>
    <property type="molecule type" value="Genomic_DNA"/>
</dbReference>
<accession>A0A1Y3B0Y7</accession>
<dbReference type="PROSITE" id="PS00028">
    <property type="entry name" value="ZINC_FINGER_C2H2_1"/>
    <property type="match status" value="1"/>
</dbReference>
<sequence length="300" mass="35488">MDKSQFTFQTTVIGNVAFHLVEENMIRKLFDSSLIVGCPWLQSPCRQFYVDRFASFKDDYFGRIINLYKHFRESHSDNFICMLCITTLRLCQKYLVTYDRNEFLTHLLDGDLLYDGTPIKHIRCDLCGFYLFNEDYLFEHCKRDHCVCYLCNAFFTREPSDMIVHYRQQHCYCTICNLAFQPADLEQHKRLHPDDNIEYRTVPNQSTQVTVADRIYIDQIDKELRRDHKIIPYFPNAGPSVESYMINFPAISSNASTPSFPNLEPTPRYPKDSYEDNFPSLHAKCKLNYELCDLNKKKFN</sequence>